<name>A0A7X3IGJ5_9BACL</name>
<proteinExistence type="predicted"/>
<feature type="chain" id="PRO_5039350074" evidence="1">
    <location>
        <begin position="22"/>
        <end position="459"/>
    </location>
</feature>
<organism evidence="2 3">
    <name type="scientific">Paenibacillus dendrobii</name>
    <dbReference type="NCBI Taxonomy" id="2691084"/>
    <lineage>
        <taxon>Bacteria</taxon>
        <taxon>Bacillati</taxon>
        <taxon>Bacillota</taxon>
        <taxon>Bacilli</taxon>
        <taxon>Bacillales</taxon>
        <taxon>Paenibacillaceae</taxon>
        <taxon>Paenibacillus</taxon>
    </lineage>
</organism>
<gene>
    <name evidence="2" type="ORF">GRF59_00395</name>
</gene>
<dbReference type="Proteomes" id="UP000460318">
    <property type="component" value="Unassembled WGS sequence"/>
</dbReference>
<sequence>MKKLLLLVMSCVLVLSLAACSGGSDTDVTGGAEIKKVSDMKGTVRVALAGWQLENGLNAQTGNPTIGLNEYLEKTFNIMYPNIKLELYQIPWENVKAKQSAMLLSGDADVMYTGGAFASQWYQEGLLRDLDDLIKEDTSFDPSIYLAGIMDNSYSTKSPDGTKQFGIPVALGRRMTIYDKKLFEDWGVEPLTAKATPAELLEKGKKMTGKNPKTGEDNYGLYWSGNSLNGSTFVALTLAFGAKGAEGSLKDVKSIKWQLNTLEMVKVMEWLKEASKLPPAGFVNAQGGENFGLDKNNIAIALDSTGGATMNEYQSKKDKALLDRFVPVLNMGPKGEGWVAVDPFIMAKNAKDVKASWEVLKFLTSPMTQKYMYDNFAQTPTLKNADFVSPEDIYVKKALEIAEVGHSELMDEANPFYMSDIVPAVNGFISKAATGNAPDIQKFLDDLQQRAEKWSANLK</sequence>
<dbReference type="AlphaFoldDB" id="A0A7X3IGJ5"/>
<reference evidence="2 3" key="1">
    <citation type="submission" date="2019-12" db="EMBL/GenBank/DDBJ databases">
        <title>Paenibacillus sp. nov., an endophytic bacterium isolated from the stem of Dendrobium.</title>
        <authorList>
            <person name="Zhao R."/>
        </authorList>
    </citation>
    <scope>NUCLEOTIDE SEQUENCE [LARGE SCALE GENOMIC DNA]</scope>
    <source>
        <strain evidence="2 3">HJL G12</strain>
    </source>
</reference>
<feature type="signal peptide" evidence="1">
    <location>
        <begin position="1"/>
        <end position="21"/>
    </location>
</feature>
<comment type="caution">
    <text evidence="2">The sequence shown here is derived from an EMBL/GenBank/DDBJ whole genome shotgun (WGS) entry which is preliminary data.</text>
</comment>
<accession>A0A7X3IGJ5</accession>
<keyword evidence="1" id="KW-0732">Signal</keyword>
<dbReference type="RefSeq" id="WP_160495710.1">
    <property type="nucleotide sequence ID" value="NZ_WUBI01000001.1"/>
</dbReference>
<dbReference type="PROSITE" id="PS51257">
    <property type="entry name" value="PROKAR_LIPOPROTEIN"/>
    <property type="match status" value="1"/>
</dbReference>
<dbReference type="PANTHER" id="PTHR43649:SF12">
    <property type="entry name" value="DIACETYLCHITOBIOSE BINDING PROTEIN DASA"/>
    <property type="match status" value="1"/>
</dbReference>
<dbReference type="Gene3D" id="3.40.190.10">
    <property type="entry name" value="Periplasmic binding protein-like II"/>
    <property type="match status" value="1"/>
</dbReference>
<dbReference type="InterPro" id="IPR006059">
    <property type="entry name" value="SBP"/>
</dbReference>
<protein>
    <submittedName>
        <fullName evidence="2">Extracellular solute-binding protein</fullName>
    </submittedName>
</protein>
<dbReference type="InterPro" id="IPR050490">
    <property type="entry name" value="Bact_solute-bd_prot1"/>
</dbReference>
<dbReference type="SUPFAM" id="SSF53850">
    <property type="entry name" value="Periplasmic binding protein-like II"/>
    <property type="match status" value="1"/>
</dbReference>
<evidence type="ECO:0000313" key="3">
    <source>
        <dbReference type="Proteomes" id="UP000460318"/>
    </source>
</evidence>
<dbReference type="PANTHER" id="PTHR43649">
    <property type="entry name" value="ARABINOSE-BINDING PROTEIN-RELATED"/>
    <property type="match status" value="1"/>
</dbReference>
<dbReference type="EMBL" id="WUBI01000001">
    <property type="protein sequence ID" value="MWV42075.1"/>
    <property type="molecule type" value="Genomic_DNA"/>
</dbReference>
<evidence type="ECO:0000313" key="2">
    <source>
        <dbReference type="EMBL" id="MWV42075.1"/>
    </source>
</evidence>
<dbReference type="Pfam" id="PF01547">
    <property type="entry name" value="SBP_bac_1"/>
    <property type="match status" value="1"/>
</dbReference>
<evidence type="ECO:0000256" key="1">
    <source>
        <dbReference type="SAM" id="SignalP"/>
    </source>
</evidence>
<keyword evidence="3" id="KW-1185">Reference proteome</keyword>